<name>A0A183HXI8_9BILA</name>
<evidence type="ECO:0000313" key="1">
    <source>
        <dbReference type="EMBL" id="VDO82705.1"/>
    </source>
</evidence>
<organism evidence="3">
    <name type="scientific">Onchocerca flexuosa</name>
    <dbReference type="NCBI Taxonomy" id="387005"/>
    <lineage>
        <taxon>Eukaryota</taxon>
        <taxon>Metazoa</taxon>
        <taxon>Ecdysozoa</taxon>
        <taxon>Nematoda</taxon>
        <taxon>Chromadorea</taxon>
        <taxon>Rhabditida</taxon>
        <taxon>Spirurina</taxon>
        <taxon>Spiruromorpha</taxon>
        <taxon>Filarioidea</taxon>
        <taxon>Onchocercidae</taxon>
        <taxon>Onchocerca</taxon>
    </lineage>
</organism>
<protein>
    <submittedName>
        <fullName evidence="3">Copine domain-containing protein</fullName>
    </submittedName>
</protein>
<dbReference type="EMBL" id="UZAJ01018615">
    <property type="protein sequence ID" value="VDO82705.1"/>
    <property type="molecule type" value="Genomic_DNA"/>
</dbReference>
<dbReference type="Proteomes" id="UP000267606">
    <property type="component" value="Unassembled WGS sequence"/>
</dbReference>
<dbReference type="WBParaSite" id="OFLC_0001220101-mRNA-1">
    <property type="protein sequence ID" value="OFLC_0001220101-mRNA-1"/>
    <property type="gene ID" value="OFLC_0001220101"/>
</dbReference>
<proteinExistence type="predicted"/>
<accession>A0A183HXI8</accession>
<evidence type="ECO:0000313" key="2">
    <source>
        <dbReference type="Proteomes" id="UP000267606"/>
    </source>
</evidence>
<reference evidence="1 2" key="2">
    <citation type="submission" date="2018-11" db="EMBL/GenBank/DDBJ databases">
        <authorList>
            <consortium name="Pathogen Informatics"/>
        </authorList>
    </citation>
    <scope>NUCLEOTIDE SEQUENCE [LARGE SCALE GENOMIC DNA]</scope>
</reference>
<dbReference type="AlphaFoldDB" id="A0A183HXI8"/>
<gene>
    <name evidence="1" type="ORF">OFLC_LOCUS12194</name>
</gene>
<reference evidence="3" key="1">
    <citation type="submission" date="2016-06" db="UniProtKB">
        <authorList>
            <consortium name="WormBaseParasite"/>
        </authorList>
    </citation>
    <scope>IDENTIFICATION</scope>
</reference>
<evidence type="ECO:0000313" key="3">
    <source>
        <dbReference type="WBParaSite" id="OFLC_0001220101-mRNA-1"/>
    </source>
</evidence>
<keyword evidence="2" id="KW-1185">Reference proteome</keyword>
<sequence length="36" mass="3807">IIVGLGPASHLEEYVSGSSCFGSSWVLDQPAILRSM</sequence>